<keyword evidence="3" id="KW-1185">Reference proteome</keyword>
<accession>A0ABM7IJM0</accession>
<feature type="compositionally biased region" description="Gly residues" evidence="1">
    <location>
        <begin position="287"/>
        <end position="304"/>
    </location>
</feature>
<feature type="compositionally biased region" description="Acidic residues" evidence="1">
    <location>
        <begin position="202"/>
        <end position="211"/>
    </location>
</feature>
<dbReference type="PANTHER" id="PTHR37612:SF20">
    <property type="entry name" value="PER-HEXAMER REPEAT PROTEIN 5-RELATED"/>
    <property type="match status" value="1"/>
</dbReference>
<gene>
    <name evidence="2" type="ORF">MAUB_47120</name>
</gene>
<feature type="compositionally biased region" description="Gly residues" evidence="1">
    <location>
        <begin position="240"/>
        <end position="261"/>
    </location>
</feature>
<dbReference type="RefSeq" id="WP_179970229.1">
    <property type="nucleotide sequence ID" value="NZ_AP022577.1"/>
</dbReference>
<feature type="region of interest" description="Disordered" evidence="1">
    <location>
        <begin position="101"/>
        <end position="126"/>
    </location>
</feature>
<feature type="region of interest" description="Disordered" evidence="1">
    <location>
        <begin position="181"/>
        <end position="314"/>
    </location>
</feature>
<dbReference type="InterPro" id="IPR052258">
    <property type="entry name" value="Diverse_Func_Domain-Protein"/>
</dbReference>
<dbReference type="Proteomes" id="UP000465609">
    <property type="component" value="Chromosome"/>
</dbReference>
<evidence type="ECO:0000313" key="3">
    <source>
        <dbReference type="Proteomes" id="UP000465609"/>
    </source>
</evidence>
<evidence type="ECO:0000313" key="2">
    <source>
        <dbReference type="EMBL" id="BBX86839.1"/>
    </source>
</evidence>
<sequence>MSGNAWQPIQVPDPDHAIIGAQRQITYLPDGGVQTSTRIQYKNGSTVTDTDIVHETSGRGVTTTTTDSTKHIESKDTTVTIDSSSHTVLEQYAHTSNWTTTLTPADGPSTTEQGQTIWDPETDTNTETVTTTYPGGTIRAVTTVWSDAAGGVNDARQHTDEYDENGKLTDSTDQTVWMARDGSWEPKPTTSAPTDGHTTDDPTQETDDGEGNDASTDGEPTDDSGTYGPRGPVTPADIDSGGGGDGDGDGSGSGDGTGEGSGEGEGEGSGEGSGEGEGEGSGEGEGEGSGSGAGAGDGDSGGPGADNNPFEHAV</sequence>
<reference evidence="2 3" key="1">
    <citation type="journal article" date="2019" name="Emerg. Microbes Infect.">
        <title>Comprehensive subspecies identification of 175 nontuberculous mycobacteria species based on 7547 genomic profiles.</title>
        <authorList>
            <person name="Matsumoto Y."/>
            <person name="Kinjo T."/>
            <person name="Motooka D."/>
            <person name="Nabeya D."/>
            <person name="Jung N."/>
            <person name="Uechi K."/>
            <person name="Horii T."/>
            <person name="Iida T."/>
            <person name="Fujita J."/>
            <person name="Nakamura S."/>
        </authorList>
    </citation>
    <scope>NUCLEOTIDE SEQUENCE [LARGE SCALE GENOMIC DNA]</scope>
    <source>
        <strain evidence="2 3">JCM 15296</strain>
    </source>
</reference>
<dbReference type="EMBL" id="AP022577">
    <property type="protein sequence ID" value="BBX86839.1"/>
    <property type="molecule type" value="Genomic_DNA"/>
</dbReference>
<feature type="compositionally biased region" description="Polar residues" evidence="1">
    <location>
        <begin position="101"/>
        <end position="116"/>
    </location>
</feature>
<name>A0ABM7IJM0_9MYCO</name>
<organism evidence="2 3">
    <name type="scientific">Mycolicibacterium aubagnense</name>
    <dbReference type="NCBI Taxonomy" id="319707"/>
    <lineage>
        <taxon>Bacteria</taxon>
        <taxon>Bacillati</taxon>
        <taxon>Actinomycetota</taxon>
        <taxon>Actinomycetes</taxon>
        <taxon>Mycobacteriales</taxon>
        <taxon>Mycobacteriaceae</taxon>
        <taxon>Mycolicibacterium</taxon>
    </lineage>
</organism>
<evidence type="ECO:0000256" key="1">
    <source>
        <dbReference type="SAM" id="MobiDB-lite"/>
    </source>
</evidence>
<feature type="compositionally biased region" description="Acidic residues" evidence="1">
    <location>
        <begin position="262"/>
        <end position="286"/>
    </location>
</feature>
<protein>
    <submittedName>
        <fullName evidence="2">Uncharacterized protein</fullName>
    </submittedName>
</protein>
<dbReference type="PANTHER" id="PTHR37612">
    <property type="entry name" value="FIBROIN HEAVY CHAIN FIB-H LIKE PROTEIN"/>
    <property type="match status" value="1"/>
</dbReference>
<proteinExistence type="predicted"/>